<keyword evidence="3" id="KW-1185">Reference proteome</keyword>
<evidence type="ECO:0000256" key="1">
    <source>
        <dbReference type="ARBA" id="ARBA00023159"/>
    </source>
</evidence>
<dbReference type="InterPro" id="IPR003751">
    <property type="entry name" value="CsrA"/>
</dbReference>
<dbReference type="RefSeq" id="WP_096461611.1">
    <property type="nucleotide sequence ID" value="NZ_AP014936.1"/>
</dbReference>
<dbReference type="AlphaFoldDB" id="A0A1B4V6H7"/>
<dbReference type="KEGG" id="sva:SVA_2618"/>
<dbReference type="InterPro" id="IPR036107">
    <property type="entry name" value="CsrA_sf"/>
</dbReference>
<dbReference type="OrthoDB" id="9809061at2"/>
<gene>
    <name evidence="2" type="ORF">SVA_2618</name>
</gene>
<dbReference type="Pfam" id="PF02599">
    <property type="entry name" value="CsrA"/>
    <property type="match status" value="1"/>
</dbReference>
<evidence type="ECO:0000313" key="3">
    <source>
        <dbReference type="Proteomes" id="UP000218899"/>
    </source>
</evidence>
<dbReference type="GO" id="GO:0006109">
    <property type="term" value="P:regulation of carbohydrate metabolic process"/>
    <property type="evidence" value="ECO:0007669"/>
    <property type="project" value="InterPro"/>
</dbReference>
<sequence>MLILGRKRGETIRIDLMEDTNPLTPVGEIFGRGPIQILVLSVRGRQVKLGIQAGPGFRILRNELSEQLVS</sequence>
<dbReference type="GO" id="GO:0006402">
    <property type="term" value="P:mRNA catabolic process"/>
    <property type="evidence" value="ECO:0007669"/>
    <property type="project" value="InterPro"/>
</dbReference>
<keyword evidence="1" id="KW-0010">Activator</keyword>
<dbReference type="Gene3D" id="2.60.40.4380">
    <property type="entry name" value="Translational regulator CsrA"/>
    <property type="match status" value="1"/>
</dbReference>
<name>A0A1B4V6H7_9GAMM</name>
<dbReference type="Proteomes" id="UP000218899">
    <property type="component" value="Chromosome"/>
</dbReference>
<organism evidence="2 3">
    <name type="scientific">Sulfurifustis variabilis</name>
    <dbReference type="NCBI Taxonomy" id="1675686"/>
    <lineage>
        <taxon>Bacteria</taxon>
        <taxon>Pseudomonadati</taxon>
        <taxon>Pseudomonadota</taxon>
        <taxon>Gammaproteobacteria</taxon>
        <taxon>Acidiferrobacterales</taxon>
        <taxon>Acidiferrobacteraceae</taxon>
        <taxon>Sulfurifustis</taxon>
    </lineage>
</organism>
<evidence type="ECO:0000313" key="2">
    <source>
        <dbReference type="EMBL" id="BAU49166.1"/>
    </source>
</evidence>
<reference evidence="2 3" key="1">
    <citation type="submission" date="2015-08" db="EMBL/GenBank/DDBJ databases">
        <title>Complete genome sequence of Sulfurifustis variabilis.</title>
        <authorList>
            <person name="Miura A."/>
            <person name="Kojima H."/>
            <person name="Fukui M."/>
        </authorList>
    </citation>
    <scope>NUCLEOTIDE SEQUENCE [LARGE SCALE GENOMIC DNA]</scope>
    <source>
        <strain evidence="3">skN76</strain>
    </source>
</reference>
<proteinExistence type="predicted"/>
<dbReference type="EMBL" id="AP014936">
    <property type="protein sequence ID" value="BAU49166.1"/>
    <property type="molecule type" value="Genomic_DNA"/>
</dbReference>
<accession>A0A1B4V6H7</accession>
<dbReference type="SUPFAM" id="SSF117130">
    <property type="entry name" value="CsrA-like"/>
    <property type="match status" value="1"/>
</dbReference>
<protein>
    <recommendedName>
        <fullName evidence="4">Carbon storage regulator</fullName>
    </recommendedName>
</protein>
<evidence type="ECO:0008006" key="4">
    <source>
        <dbReference type="Google" id="ProtNLM"/>
    </source>
</evidence>
<dbReference type="GO" id="GO:0003723">
    <property type="term" value="F:RNA binding"/>
    <property type="evidence" value="ECO:0007669"/>
    <property type="project" value="InterPro"/>
</dbReference>